<accession>A0AA37Q2Q5</accession>
<comment type="caution">
    <text evidence="1">The sequence shown here is derived from an EMBL/GenBank/DDBJ whole genome shotgun (WGS) entry which is preliminary data.</text>
</comment>
<proteinExistence type="predicted"/>
<organism evidence="1 2">
    <name type="scientific">Roseisolibacter agri</name>
    <dbReference type="NCBI Taxonomy" id="2014610"/>
    <lineage>
        <taxon>Bacteria</taxon>
        <taxon>Pseudomonadati</taxon>
        <taxon>Gemmatimonadota</taxon>
        <taxon>Gemmatimonadia</taxon>
        <taxon>Gemmatimonadales</taxon>
        <taxon>Gemmatimonadaceae</taxon>
        <taxon>Roseisolibacter</taxon>
    </lineage>
</organism>
<dbReference type="AlphaFoldDB" id="A0AA37Q2Q5"/>
<reference evidence="1" key="1">
    <citation type="submission" date="2022-08" db="EMBL/GenBank/DDBJ databases">
        <title>Draft genome sequencing of Roseisolibacter agri AW1220.</title>
        <authorList>
            <person name="Tobiishi Y."/>
            <person name="Tonouchi A."/>
        </authorList>
    </citation>
    <scope>NUCLEOTIDE SEQUENCE</scope>
    <source>
        <strain evidence="1">AW1220</strain>
    </source>
</reference>
<dbReference type="Proteomes" id="UP001161325">
    <property type="component" value="Unassembled WGS sequence"/>
</dbReference>
<evidence type="ECO:0000313" key="2">
    <source>
        <dbReference type="Proteomes" id="UP001161325"/>
    </source>
</evidence>
<keyword evidence="2" id="KW-1185">Reference proteome</keyword>
<sequence>MTDAGLPAAVLALIGGPVASMAHAEALLLLRRVAPESRTAAAIATEAQLPTPDAARRCLAELTAAALIAGAGDDAYRYAPADDAARQAVDALAEMYQTKPVTLIRAIYSRPATPTRAPSAVQSFADAFRLRREDG</sequence>
<evidence type="ECO:0000313" key="1">
    <source>
        <dbReference type="EMBL" id="GLC25299.1"/>
    </source>
</evidence>
<dbReference type="RefSeq" id="WP_284349751.1">
    <property type="nucleotide sequence ID" value="NZ_BRXS01000003.1"/>
</dbReference>
<protein>
    <submittedName>
        <fullName evidence="1">Uncharacterized protein</fullName>
    </submittedName>
</protein>
<dbReference type="EMBL" id="BRXS01000003">
    <property type="protein sequence ID" value="GLC25299.1"/>
    <property type="molecule type" value="Genomic_DNA"/>
</dbReference>
<name>A0AA37Q2Q5_9BACT</name>
<gene>
    <name evidence="1" type="ORF">rosag_18120</name>
</gene>